<evidence type="ECO:0000313" key="2">
    <source>
        <dbReference type="Proteomes" id="UP001472866"/>
    </source>
</evidence>
<dbReference type="EMBL" id="CP151503">
    <property type="protein sequence ID" value="WZN61015.1"/>
    <property type="molecule type" value="Genomic_DNA"/>
</dbReference>
<accession>A0AAX4P3R2</accession>
<dbReference type="GO" id="GO:0033617">
    <property type="term" value="P:mitochondrial respiratory chain complex IV assembly"/>
    <property type="evidence" value="ECO:0007669"/>
    <property type="project" value="InterPro"/>
</dbReference>
<dbReference type="InterPro" id="IPR009069">
    <property type="entry name" value="Cys_alpha_HP_mot_SF"/>
</dbReference>
<keyword evidence="2" id="KW-1185">Reference proteome</keyword>
<dbReference type="Gene3D" id="1.10.287.2900">
    <property type="match status" value="1"/>
</dbReference>
<proteinExistence type="predicted"/>
<gene>
    <name evidence="1" type="ORF">HKI87_03g25490</name>
</gene>
<dbReference type="PANTHER" id="PTHR13639:SF2">
    <property type="entry name" value="CYTOCHROME C OXIDASE ASSEMBLY FACTOR 4 HOMOLOG, MITOCHONDRIAL"/>
    <property type="match status" value="1"/>
</dbReference>
<organism evidence="1 2">
    <name type="scientific">Chloropicon roscoffensis</name>
    <dbReference type="NCBI Taxonomy" id="1461544"/>
    <lineage>
        <taxon>Eukaryota</taxon>
        <taxon>Viridiplantae</taxon>
        <taxon>Chlorophyta</taxon>
        <taxon>Chloropicophyceae</taxon>
        <taxon>Chloropicales</taxon>
        <taxon>Chloropicaceae</taxon>
        <taxon>Chloropicon</taxon>
    </lineage>
</organism>
<dbReference type="GO" id="GO:0005758">
    <property type="term" value="C:mitochondrial intermembrane space"/>
    <property type="evidence" value="ECO:0007669"/>
    <property type="project" value="InterPro"/>
</dbReference>
<name>A0AAX4P3R2_9CHLO</name>
<dbReference type="PANTHER" id="PTHR13639">
    <property type="entry name" value="CYTOCHROME C OXIDASE ASSEMBLY FACTOR 4 HOMOLOG, MITOCHONDRIAL"/>
    <property type="match status" value="1"/>
</dbReference>
<evidence type="ECO:0008006" key="3">
    <source>
        <dbReference type="Google" id="ProtNLM"/>
    </source>
</evidence>
<dbReference type="Proteomes" id="UP001472866">
    <property type="component" value="Chromosome 03"/>
</dbReference>
<sequence>MSGGGTTHGKHNKRTVEEDLDDVEKVIEQAGCSRTYYALEACLGENDRDWRKCQEEVKAFKLCHERSKG</sequence>
<dbReference type="AlphaFoldDB" id="A0AAX4P3R2"/>
<dbReference type="InterPro" id="IPR039870">
    <property type="entry name" value="Coa4-like"/>
</dbReference>
<evidence type="ECO:0000313" key="1">
    <source>
        <dbReference type="EMBL" id="WZN61015.1"/>
    </source>
</evidence>
<reference evidence="1 2" key="1">
    <citation type="submission" date="2024-03" db="EMBL/GenBank/DDBJ databases">
        <title>Complete genome sequence of the green alga Chloropicon roscoffensis RCC1871.</title>
        <authorList>
            <person name="Lemieux C."/>
            <person name="Pombert J.-F."/>
            <person name="Otis C."/>
            <person name="Turmel M."/>
        </authorList>
    </citation>
    <scope>NUCLEOTIDE SEQUENCE [LARGE SCALE GENOMIC DNA]</scope>
    <source>
        <strain evidence="1 2">RCC1871</strain>
    </source>
</reference>
<protein>
    <recommendedName>
        <fullName evidence="3">CHCH domain-containing protein</fullName>
    </recommendedName>
</protein>
<dbReference type="SUPFAM" id="SSF47072">
    <property type="entry name" value="Cysteine alpha-hairpin motif"/>
    <property type="match status" value="1"/>
</dbReference>